<evidence type="ECO:0000313" key="4">
    <source>
        <dbReference type="EMBL" id="BCX82493.1"/>
    </source>
</evidence>
<dbReference type="Pfam" id="PF02315">
    <property type="entry name" value="MDH"/>
    <property type="match status" value="1"/>
</dbReference>
<evidence type="ECO:0000256" key="2">
    <source>
        <dbReference type="PIRSR" id="PIRSR029163-50"/>
    </source>
</evidence>
<evidence type="ECO:0000256" key="1">
    <source>
        <dbReference type="PIRNR" id="PIRNR029163"/>
    </source>
</evidence>
<accession>A0AAU9CRA2</accession>
<dbReference type="RefSeq" id="WP_317704893.1">
    <property type="nucleotide sequence ID" value="NZ_AP024714.1"/>
</dbReference>
<keyword evidence="3" id="KW-0732">Signal</keyword>
<comment type="subunit">
    <text evidence="1">Heterotetramer composed of 2 alpha and 2 beta subunits.</text>
</comment>
<gene>
    <name evidence="4" type="ORF">MIT9_P2079</name>
</gene>
<comment type="catalytic activity">
    <reaction evidence="1">
        <text>2 Fe(III)-[cytochrome cL] + a primary alcohol = 2 Fe(II)-[cytochrome cL] + an aldehyde + 2 H(+)</text>
        <dbReference type="Rhea" id="RHEA:51004"/>
        <dbReference type="Rhea" id="RHEA-COMP:12863"/>
        <dbReference type="Rhea" id="RHEA-COMP:12864"/>
        <dbReference type="ChEBI" id="CHEBI:15378"/>
        <dbReference type="ChEBI" id="CHEBI:15734"/>
        <dbReference type="ChEBI" id="CHEBI:17478"/>
        <dbReference type="ChEBI" id="CHEBI:29033"/>
        <dbReference type="ChEBI" id="CHEBI:29034"/>
        <dbReference type="EC" id="1.1.2.7"/>
    </reaction>
</comment>
<dbReference type="EC" id="1.1.2.7" evidence="1"/>
<keyword evidence="1" id="KW-0485">Methanol utilization</keyword>
<evidence type="ECO:0000313" key="5">
    <source>
        <dbReference type="Proteomes" id="UP001321825"/>
    </source>
</evidence>
<dbReference type="PIRSF" id="PIRSF029163">
    <property type="entry name" value="Meth_DH_beta"/>
    <property type="match status" value="1"/>
</dbReference>
<evidence type="ECO:0000256" key="3">
    <source>
        <dbReference type="SAM" id="SignalP"/>
    </source>
</evidence>
<keyword evidence="5" id="KW-1185">Reference proteome</keyword>
<sequence length="96" mass="10958">MKRHALTLIGILMGLGLAATAQAYTGTNCKEPGVCWEPKPGYPEKIKGTRYDPKHDPKELDKQRQAIEAMDKRNRQRWQHFKKTGKFVYDVDEIGG</sequence>
<feature type="disulfide bond" evidence="2">
    <location>
        <begin position="29"/>
        <end position="35"/>
    </location>
</feature>
<dbReference type="Proteomes" id="UP001321825">
    <property type="component" value="Chromosome"/>
</dbReference>
<dbReference type="GO" id="GO:0052933">
    <property type="term" value="F:alcohol dehydrogenase (cytochrome c(L)) activity"/>
    <property type="evidence" value="ECO:0007669"/>
    <property type="project" value="UniProtKB-UniRule"/>
</dbReference>
<dbReference type="EMBL" id="AP024714">
    <property type="protein sequence ID" value="BCX82493.1"/>
    <property type="molecule type" value="Genomic_DNA"/>
</dbReference>
<dbReference type="Gene3D" id="4.10.160.10">
    <property type="entry name" value="Methanol dehydrogenase, beta subunit"/>
    <property type="match status" value="1"/>
</dbReference>
<name>A0AAU9CRA2_9GAMM</name>
<organism evidence="4 5">
    <name type="scientific">Methylomarinovum caldicuralii</name>
    <dbReference type="NCBI Taxonomy" id="438856"/>
    <lineage>
        <taxon>Bacteria</taxon>
        <taxon>Pseudomonadati</taxon>
        <taxon>Pseudomonadota</taxon>
        <taxon>Gammaproteobacteria</taxon>
        <taxon>Methylococcales</taxon>
        <taxon>Methylothermaceae</taxon>
        <taxon>Methylomarinovum</taxon>
    </lineage>
</organism>
<comment type="function">
    <text evidence="1">Catalyzes the oxidation of primary alcohols including methanol.</text>
</comment>
<dbReference type="InterPro" id="IPR003420">
    <property type="entry name" value="Meth_DH_bsu"/>
</dbReference>
<comment type="similarity">
    <text evidence="1">Belongs to the methanol dehydrogenase subunit 2 family.</text>
</comment>
<dbReference type="GO" id="GO:0004022">
    <property type="term" value="F:alcohol dehydrogenase (NAD+) activity"/>
    <property type="evidence" value="ECO:0007669"/>
    <property type="project" value="UniProtKB-UniRule"/>
</dbReference>
<protein>
    <recommendedName>
        <fullName evidence="1">Methanol dehydrogenase [cytochrome c] subunit 2</fullName>
        <ecNumber evidence="1">1.1.2.7</ecNumber>
    </recommendedName>
    <alternativeName>
        <fullName evidence="1">MDH small subunit beta</fullName>
    </alternativeName>
    <alternativeName>
        <fullName evidence="1">MDH-associated peptide</fullName>
    </alternativeName>
    <alternativeName>
        <fullName evidence="1">MEDH</fullName>
    </alternativeName>
</protein>
<feature type="signal peptide" evidence="3">
    <location>
        <begin position="1"/>
        <end position="23"/>
    </location>
</feature>
<keyword evidence="2" id="KW-1015">Disulfide bond</keyword>
<feature type="chain" id="PRO_5043706467" description="Methanol dehydrogenase [cytochrome c] subunit 2" evidence="3">
    <location>
        <begin position="24"/>
        <end position="96"/>
    </location>
</feature>
<proteinExistence type="inferred from homology"/>
<dbReference type="KEGG" id="mcau:MIT9_P2079"/>
<dbReference type="GO" id="GO:0015946">
    <property type="term" value="P:methanol oxidation"/>
    <property type="evidence" value="ECO:0007669"/>
    <property type="project" value="UniProtKB-UniRule"/>
</dbReference>
<reference evidence="5" key="1">
    <citation type="journal article" date="2024" name="Int. J. Syst. Evol. Microbiol.">
        <title>Methylomarinovum tepidoasis sp. nov., a moderately thermophilic methanotroph of the family Methylothermaceae isolated from a deep-sea hydrothermal field.</title>
        <authorList>
            <person name="Hirayama H."/>
            <person name="Takaki Y."/>
            <person name="Abe M."/>
            <person name="Miyazaki M."/>
            <person name="Uematsu K."/>
            <person name="Matsui Y."/>
            <person name="Takai K."/>
        </authorList>
    </citation>
    <scope>NUCLEOTIDE SEQUENCE [LARGE SCALE GENOMIC DNA]</scope>
    <source>
        <strain evidence="5">IT-9</strain>
    </source>
</reference>
<keyword evidence="1 4" id="KW-0560">Oxidoreductase</keyword>
<dbReference type="InterPro" id="IPR036557">
    <property type="entry name" value="Meth_DH_bsu_sf"/>
</dbReference>
<dbReference type="AlphaFoldDB" id="A0AAU9CRA2"/>
<dbReference type="SUPFAM" id="SSF48666">
    <property type="entry name" value="Methanol dehydrogenase subunit"/>
    <property type="match status" value="1"/>
</dbReference>